<organism evidence="2 3">
    <name type="scientific">Candidatus Wildermuthbacteria bacterium RIFCSPHIGHO2_12_FULL_40_12</name>
    <dbReference type="NCBI Taxonomy" id="1802457"/>
    <lineage>
        <taxon>Bacteria</taxon>
        <taxon>Candidatus Wildermuthiibacteriota</taxon>
    </lineage>
</organism>
<dbReference type="InterPro" id="IPR051790">
    <property type="entry name" value="Cytochrome_c-biogenesis_DsbD"/>
</dbReference>
<accession>A0A1G2RDE7</accession>
<dbReference type="PANTHER" id="PTHR31272">
    <property type="entry name" value="CYTOCHROME C-TYPE BIOGENESIS PROTEIN HI_1454-RELATED"/>
    <property type="match status" value="1"/>
</dbReference>
<reference evidence="2 3" key="1">
    <citation type="journal article" date="2016" name="Nat. Commun.">
        <title>Thousands of microbial genomes shed light on interconnected biogeochemical processes in an aquifer system.</title>
        <authorList>
            <person name="Anantharaman K."/>
            <person name="Brown C.T."/>
            <person name="Hug L.A."/>
            <person name="Sharon I."/>
            <person name="Castelle C.J."/>
            <person name="Probst A.J."/>
            <person name="Thomas B.C."/>
            <person name="Singh A."/>
            <person name="Wilkins M.J."/>
            <person name="Karaoz U."/>
            <person name="Brodie E.L."/>
            <person name="Williams K.H."/>
            <person name="Hubbard S.S."/>
            <person name="Banfield J.F."/>
        </authorList>
    </citation>
    <scope>NUCLEOTIDE SEQUENCE [LARGE SCALE GENOMIC DNA]</scope>
</reference>
<name>A0A1G2RDE7_9BACT</name>
<feature type="transmembrane region" description="Helical" evidence="1">
    <location>
        <begin position="242"/>
        <end position="259"/>
    </location>
</feature>
<dbReference type="EMBL" id="MHUC01000016">
    <property type="protein sequence ID" value="OHA70875.1"/>
    <property type="molecule type" value="Genomic_DNA"/>
</dbReference>
<dbReference type="Proteomes" id="UP000177078">
    <property type="component" value="Unassembled WGS sequence"/>
</dbReference>
<protein>
    <submittedName>
        <fullName evidence="2">Uncharacterized protein</fullName>
    </submittedName>
</protein>
<evidence type="ECO:0000256" key="1">
    <source>
        <dbReference type="SAM" id="Phobius"/>
    </source>
</evidence>
<feature type="transmembrane region" description="Helical" evidence="1">
    <location>
        <begin position="85"/>
        <end position="106"/>
    </location>
</feature>
<comment type="caution">
    <text evidence="2">The sequence shown here is derived from an EMBL/GenBank/DDBJ whole genome shotgun (WGS) entry which is preliminary data.</text>
</comment>
<keyword evidence="1" id="KW-0472">Membrane</keyword>
<evidence type="ECO:0000313" key="2">
    <source>
        <dbReference type="EMBL" id="OHA70875.1"/>
    </source>
</evidence>
<sequence length="260" mass="28284">MTKRLIALIVFAALLFGLVIFFKAGNIGTAALWSLSSEGKWLLPLIGVAALIDSINPCAFGILLLTIAFLFSLGKSRSGILKIGGVYVLGLLTVYILIGLGILQALHIFNTPHFMAKAGAFLLIVLGGINVLNEFFPSFPIKLRIPQFAHRKMSELMEKASLPTAFLLGALVGLCEFPCTGGPYLMVIGLLHDQGTYLEGVGYLLLYNLIFILPLVVILLIASDNALIEKVQSWRKVQTRKMRFFGGIAMIVLGVAIFFL</sequence>
<gene>
    <name evidence="2" type="ORF">A3F15_00185</name>
</gene>
<dbReference type="AlphaFoldDB" id="A0A1G2RDE7"/>
<keyword evidence="1" id="KW-1133">Transmembrane helix</keyword>
<keyword evidence="1" id="KW-0812">Transmembrane</keyword>
<evidence type="ECO:0000313" key="3">
    <source>
        <dbReference type="Proteomes" id="UP000177078"/>
    </source>
</evidence>
<feature type="transmembrane region" description="Helical" evidence="1">
    <location>
        <begin position="118"/>
        <end position="139"/>
    </location>
</feature>
<dbReference type="PANTHER" id="PTHR31272:SF9">
    <property type="entry name" value="BLL1027 PROTEIN"/>
    <property type="match status" value="1"/>
</dbReference>
<feature type="transmembrane region" description="Helical" evidence="1">
    <location>
        <begin position="45"/>
        <end position="73"/>
    </location>
</feature>
<feature type="transmembrane region" description="Helical" evidence="1">
    <location>
        <begin position="160"/>
        <end position="184"/>
    </location>
</feature>
<feature type="transmembrane region" description="Helical" evidence="1">
    <location>
        <begin position="204"/>
        <end position="222"/>
    </location>
</feature>
<proteinExistence type="predicted"/>
<dbReference type="STRING" id="1802457.A3F15_00185"/>